<evidence type="ECO:0000313" key="3">
    <source>
        <dbReference type="Proteomes" id="UP000308197"/>
    </source>
</evidence>
<feature type="region of interest" description="Disordered" evidence="1">
    <location>
        <begin position="221"/>
        <end position="288"/>
    </location>
</feature>
<accession>A0A5C3P6I2</accession>
<evidence type="ECO:0000256" key="1">
    <source>
        <dbReference type="SAM" id="MobiDB-lite"/>
    </source>
</evidence>
<dbReference type="Proteomes" id="UP000308197">
    <property type="component" value="Unassembled WGS sequence"/>
</dbReference>
<evidence type="ECO:0000313" key="2">
    <source>
        <dbReference type="EMBL" id="TFK84497.1"/>
    </source>
</evidence>
<proteinExistence type="predicted"/>
<protein>
    <submittedName>
        <fullName evidence="2">Uncharacterized protein</fullName>
    </submittedName>
</protein>
<reference evidence="2 3" key="1">
    <citation type="journal article" date="2019" name="Nat. Ecol. Evol.">
        <title>Megaphylogeny resolves global patterns of mushroom evolution.</title>
        <authorList>
            <person name="Varga T."/>
            <person name="Krizsan K."/>
            <person name="Foldi C."/>
            <person name="Dima B."/>
            <person name="Sanchez-Garcia M."/>
            <person name="Sanchez-Ramirez S."/>
            <person name="Szollosi G.J."/>
            <person name="Szarkandi J.G."/>
            <person name="Papp V."/>
            <person name="Albert L."/>
            <person name="Andreopoulos W."/>
            <person name="Angelini C."/>
            <person name="Antonin V."/>
            <person name="Barry K.W."/>
            <person name="Bougher N.L."/>
            <person name="Buchanan P."/>
            <person name="Buyck B."/>
            <person name="Bense V."/>
            <person name="Catcheside P."/>
            <person name="Chovatia M."/>
            <person name="Cooper J."/>
            <person name="Damon W."/>
            <person name="Desjardin D."/>
            <person name="Finy P."/>
            <person name="Geml J."/>
            <person name="Haridas S."/>
            <person name="Hughes K."/>
            <person name="Justo A."/>
            <person name="Karasinski D."/>
            <person name="Kautmanova I."/>
            <person name="Kiss B."/>
            <person name="Kocsube S."/>
            <person name="Kotiranta H."/>
            <person name="LaButti K.M."/>
            <person name="Lechner B.E."/>
            <person name="Liimatainen K."/>
            <person name="Lipzen A."/>
            <person name="Lukacs Z."/>
            <person name="Mihaltcheva S."/>
            <person name="Morgado L.N."/>
            <person name="Niskanen T."/>
            <person name="Noordeloos M.E."/>
            <person name="Ohm R.A."/>
            <person name="Ortiz-Santana B."/>
            <person name="Ovrebo C."/>
            <person name="Racz N."/>
            <person name="Riley R."/>
            <person name="Savchenko A."/>
            <person name="Shiryaev A."/>
            <person name="Soop K."/>
            <person name="Spirin V."/>
            <person name="Szebenyi C."/>
            <person name="Tomsovsky M."/>
            <person name="Tulloss R.E."/>
            <person name="Uehling J."/>
            <person name="Grigoriev I.V."/>
            <person name="Vagvolgyi C."/>
            <person name="Papp T."/>
            <person name="Martin F.M."/>
            <person name="Miettinen O."/>
            <person name="Hibbett D.S."/>
            <person name="Nagy L.G."/>
        </authorList>
    </citation>
    <scope>NUCLEOTIDE SEQUENCE [LARGE SCALE GENOMIC DNA]</scope>
    <source>
        <strain evidence="2 3">HHB13444</strain>
    </source>
</reference>
<dbReference type="InParanoid" id="A0A5C3P6I2"/>
<organism evidence="2 3">
    <name type="scientific">Polyporus arcularius HHB13444</name>
    <dbReference type="NCBI Taxonomy" id="1314778"/>
    <lineage>
        <taxon>Eukaryota</taxon>
        <taxon>Fungi</taxon>
        <taxon>Dikarya</taxon>
        <taxon>Basidiomycota</taxon>
        <taxon>Agaricomycotina</taxon>
        <taxon>Agaricomycetes</taxon>
        <taxon>Polyporales</taxon>
        <taxon>Polyporaceae</taxon>
        <taxon>Polyporus</taxon>
    </lineage>
</organism>
<gene>
    <name evidence="2" type="ORF">K466DRAFT_224112</name>
</gene>
<sequence length="288" mass="32624">MACLWEETVRHRRRGRRRRAAGTHNRKKEDRTRSQKRGVDSEKDPGLILSSWTVVIWGWDRTWCVSLQSGLAWAWAWARRCRARHGSRLAHGHEMLRRANSAQYAYPEEHPARSNNCQSVLRCFPGGCPQCTHGRRTTGVPAGKIAAVTPALHFVGGFTRKSRGECSQCIRRPICGDEGRNPRRASAYAYHLCPSVDLTRGERYDNPLCCVLCGQQQRDKQQHLPTMHAPNRRPRPTNDNRLQQASNSHRARCYRDHSPSCVVRRASTAPASESQPLSSSIISESIAQ</sequence>
<dbReference type="EMBL" id="ML211312">
    <property type="protein sequence ID" value="TFK84497.1"/>
    <property type="molecule type" value="Genomic_DNA"/>
</dbReference>
<feature type="compositionally biased region" description="Basic and acidic residues" evidence="1">
    <location>
        <begin position="27"/>
        <end position="42"/>
    </location>
</feature>
<name>A0A5C3P6I2_9APHY</name>
<feature type="compositionally biased region" description="Low complexity" evidence="1">
    <location>
        <begin position="269"/>
        <end position="288"/>
    </location>
</feature>
<feature type="region of interest" description="Disordered" evidence="1">
    <location>
        <begin position="14"/>
        <end position="42"/>
    </location>
</feature>
<keyword evidence="3" id="KW-1185">Reference proteome</keyword>
<dbReference type="AlphaFoldDB" id="A0A5C3P6I2"/>
<feature type="compositionally biased region" description="Basic residues" evidence="1">
    <location>
        <begin position="14"/>
        <end position="26"/>
    </location>
</feature>